<feature type="region of interest" description="Disordered" evidence="3">
    <location>
        <begin position="1"/>
        <end position="75"/>
    </location>
</feature>
<dbReference type="SMART" id="SM00297">
    <property type="entry name" value="BROMO"/>
    <property type="match status" value="1"/>
</dbReference>
<dbReference type="PROSITE" id="PS50014">
    <property type="entry name" value="BROMODOMAIN_2"/>
    <property type="match status" value="1"/>
</dbReference>
<accession>A0A0A9CZL1</accession>
<dbReference type="Gene3D" id="1.20.920.10">
    <property type="entry name" value="Bromodomain-like"/>
    <property type="match status" value="1"/>
</dbReference>
<evidence type="ECO:0000256" key="2">
    <source>
        <dbReference type="PROSITE-ProRule" id="PRU00035"/>
    </source>
</evidence>
<keyword evidence="1 2" id="KW-0103">Bromodomain</keyword>
<dbReference type="InterPro" id="IPR001487">
    <property type="entry name" value="Bromodomain"/>
</dbReference>
<organism evidence="5">
    <name type="scientific">Arundo donax</name>
    <name type="common">Giant reed</name>
    <name type="synonym">Donax arundinaceus</name>
    <dbReference type="NCBI Taxonomy" id="35708"/>
    <lineage>
        <taxon>Eukaryota</taxon>
        <taxon>Viridiplantae</taxon>
        <taxon>Streptophyta</taxon>
        <taxon>Embryophyta</taxon>
        <taxon>Tracheophyta</taxon>
        <taxon>Spermatophyta</taxon>
        <taxon>Magnoliopsida</taxon>
        <taxon>Liliopsida</taxon>
        <taxon>Poales</taxon>
        <taxon>Poaceae</taxon>
        <taxon>PACMAD clade</taxon>
        <taxon>Arundinoideae</taxon>
        <taxon>Arundineae</taxon>
        <taxon>Arundo</taxon>
    </lineage>
</organism>
<reference evidence="5" key="2">
    <citation type="journal article" date="2015" name="Data Brief">
        <title>Shoot transcriptome of the giant reed, Arundo donax.</title>
        <authorList>
            <person name="Barrero R.A."/>
            <person name="Guerrero F.D."/>
            <person name="Moolhuijzen P."/>
            <person name="Goolsby J.A."/>
            <person name="Tidwell J."/>
            <person name="Bellgard S.E."/>
            <person name="Bellgard M.I."/>
        </authorList>
    </citation>
    <scope>NUCLEOTIDE SEQUENCE</scope>
    <source>
        <tissue evidence="5">Shoot tissue taken approximately 20 cm above the soil surface</tissue>
    </source>
</reference>
<dbReference type="EMBL" id="GBRH01220963">
    <property type="protein sequence ID" value="JAD76932.1"/>
    <property type="molecule type" value="Transcribed_RNA"/>
</dbReference>
<dbReference type="AlphaFoldDB" id="A0A0A9CZL1"/>
<dbReference type="InterPro" id="IPR036427">
    <property type="entry name" value="Bromodomain-like_sf"/>
</dbReference>
<evidence type="ECO:0000259" key="4">
    <source>
        <dbReference type="PROSITE" id="PS50014"/>
    </source>
</evidence>
<sequence>MKRKRGRKPGKKAAPATASSESPSSPSTEAANSPAEQAQDDPPVTAAAVAVPEPTPPPPPPEPPQKPSATAPFNLADIPYAKPKVGAVYGRVKLKFKSSKVVEPPPQQSSSEAQAPAADAGKSGSAAVPEVVKEEVAAEKATVLTDGQQTDGQASELSGSDKEKGARKIGGIKIKSAGLSSVQNNTLDRKADSVDEPPPSKQETVSENKETADTLEPRSSQESDEKQSTPERQRDDKELAAALEAIKKVMKMDAAEPFNTPVDPVALGIPDYFDIIDTPMDFGTICQDLERGNKYMNSEDVNKDVQFIWDNCTKYNNKGDYIIELMKRVKKAFMKNWLAAGLYTDAPESDECGTAGSYSLFLIHAFVQFLN</sequence>
<feature type="compositionally biased region" description="Low complexity" evidence="3">
    <location>
        <begin position="12"/>
        <end position="52"/>
    </location>
</feature>
<evidence type="ECO:0000256" key="1">
    <source>
        <dbReference type="ARBA" id="ARBA00023117"/>
    </source>
</evidence>
<reference evidence="5" key="1">
    <citation type="submission" date="2014-09" db="EMBL/GenBank/DDBJ databases">
        <authorList>
            <person name="Magalhaes I.L.F."/>
            <person name="Oliveira U."/>
            <person name="Santos F.R."/>
            <person name="Vidigal T.H.D.A."/>
            <person name="Brescovit A.D."/>
            <person name="Santos A.J."/>
        </authorList>
    </citation>
    <scope>NUCLEOTIDE SEQUENCE</scope>
    <source>
        <tissue evidence="5">Shoot tissue taken approximately 20 cm above the soil surface</tissue>
    </source>
</reference>
<feature type="compositionally biased region" description="Basic and acidic residues" evidence="3">
    <location>
        <begin position="204"/>
        <end position="236"/>
    </location>
</feature>
<evidence type="ECO:0000313" key="5">
    <source>
        <dbReference type="EMBL" id="JAD76932.1"/>
    </source>
</evidence>
<feature type="compositionally biased region" description="Basic residues" evidence="3">
    <location>
        <begin position="1"/>
        <end position="11"/>
    </location>
</feature>
<feature type="compositionally biased region" description="Polar residues" evidence="3">
    <location>
        <begin position="145"/>
        <end position="158"/>
    </location>
</feature>
<dbReference type="PRINTS" id="PR00503">
    <property type="entry name" value="BROMODOMAIN"/>
</dbReference>
<dbReference type="PROSITE" id="PS00633">
    <property type="entry name" value="BROMODOMAIN_1"/>
    <property type="match status" value="1"/>
</dbReference>
<dbReference type="PANTHER" id="PTHR47809:SF2">
    <property type="entry name" value="DNA-BINDING BROMODOMAIN-CONTAINING PROTEIN"/>
    <property type="match status" value="1"/>
</dbReference>
<proteinExistence type="predicted"/>
<name>A0A0A9CZL1_ARUDO</name>
<feature type="domain" description="Bromo" evidence="4">
    <location>
        <begin position="250"/>
        <end position="323"/>
    </location>
</feature>
<protein>
    <recommendedName>
        <fullName evidence="4">Bromo domain-containing protein</fullName>
    </recommendedName>
</protein>
<dbReference type="Pfam" id="PF00439">
    <property type="entry name" value="Bromodomain"/>
    <property type="match status" value="1"/>
</dbReference>
<feature type="compositionally biased region" description="Low complexity" evidence="3">
    <location>
        <begin position="108"/>
        <end position="118"/>
    </location>
</feature>
<dbReference type="PANTHER" id="PTHR47809">
    <property type="entry name" value="DNA-BINDING BROMODOMAIN-CONTAINING PROTEIN"/>
    <property type="match status" value="1"/>
</dbReference>
<feature type="compositionally biased region" description="Low complexity" evidence="3">
    <location>
        <begin position="169"/>
        <end position="181"/>
    </location>
</feature>
<dbReference type="SUPFAM" id="SSF47370">
    <property type="entry name" value="Bromodomain"/>
    <property type="match status" value="1"/>
</dbReference>
<feature type="region of interest" description="Disordered" evidence="3">
    <location>
        <begin position="98"/>
        <end position="236"/>
    </location>
</feature>
<feature type="compositionally biased region" description="Pro residues" evidence="3">
    <location>
        <begin position="53"/>
        <end position="66"/>
    </location>
</feature>
<evidence type="ECO:0000256" key="3">
    <source>
        <dbReference type="SAM" id="MobiDB-lite"/>
    </source>
</evidence>
<dbReference type="InterPro" id="IPR018359">
    <property type="entry name" value="Bromodomain_CS"/>
</dbReference>